<sequence length="486" mass="53663">MMVAVSDILHSAAPTPRAQRQRLGIAFSAVEPVVATVDALIIGAAGVLGGSLYHLAVAGQAGELMPYAGLGLIGSLAYALAANRFELYRLQRLVQRDRDYSQIAACWLWSMLVISIALFLMKRGEDVSRGSVLCFAGIGIVALLSWRAVVRQWLLRAVARGAIHGRRVVVLGTDEEFAAGGSRNLMILGGLDVVGRVVLPQTGDAAGRQRQAAAVKQAMRHARKAHAEAIVLALPWGDSALLEFVRERLRATPLPVRLLPDSSMQSILRHRNWGTHQSLLVEIQRAPLSTSEQASKRILDIAVASVALTALMPLMLAVAALIRLQSRGPAIFRQRRNGFNGKEFVIYKFRTMTVMEDGPALVQARRSDNRVTRIGRILRQTSIDELPQLFNVLRGDMSIVGPRPHALAHDDEYSRLIANYAFRHHVKPGITGWAQVHGYRGGTPRLEQMAKRIELDLWYINNWSLALDLQILARTAFELFRSHNAY</sequence>
<feature type="transmembrane region" description="Helical" evidence="8">
    <location>
        <begin position="64"/>
        <end position="82"/>
    </location>
</feature>
<dbReference type="PANTHER" id="PTHR30576">
    <property type="entry name" value="COLANIC BIOSYNTHESIS UDP-GLUCOSE LIPID CARRIER TRANSFERASE"/>
    <property type="match status" value="1"/>
</dbReference>
<protein>
    <submittedName>
        <fullName evidence="10">Undecaprenyl-phosphate glucose phosphotransferase</fullName>
        <ecNumber evidence="10">2.7.8.31</ecNumber>
    </submittedName>
</protein>
<keyword evidence="6 8" id="KW-0472">Membrane</keyword>
<gene>
    <name evidence="10" type="ORF">F1193_12805</name>
</gene>
<feature type="transmembrane region" description="Helical" evidence="8">
    <location>
        <begin position="127"/>
        <end position="146"/>
    </location>
</feature>
<comment type="subcellular location">
    <subcellularLocation>
        <location evidence="1">Membrane</location>
        <topology evidence="1">Multi-pass membrane protein</topology>
    </subcellularLocation>
</comment>
<evidence type="ECO:0000256" key="7">
    <source>
        <dbReference type="ARBA" id="ARBA00023169"/>
    </source>
</evidence>
<dbReference type="InterPro" id="IPR017475">
    <property type="entry name" value="EPS_sugar_tfrase"/>
</dbReference>
<feature type="transmembrane region" description="Helical" evidence="8">
    <location>
        <begin position="298"/>
        <end position="322"/>
    </location>
</feature>
<dbReference type="Proteomes" id="UP000323886">
    <property type="component" value="Unassembled WGS sequence"/>
</dbReference>
<dbReference type="Pfam" id="PF02397">
    <property type="entry name" value="Bac_transf"/>
    <property type="match status" value="1"/>
</dbReference>
<dbReference type="Pfam" id="PF13727">
    <property type="entry name" value="CoA_binding_3"/>
    <property type="match status" value="1"/>
</dbReference>
<dbReference type="GO" id="GO:0016020">
    <property type="term" value="C:membrane"/>
    <property type="evidence" value="ECO:0007669"/>
    <property type="project" value="UniProtKB-SubCell"/>
</dbReference>
<keyword evidence="5 8" id="KW-1133">Transmembrane helix</keyword>
<evidence type="ECO:0000313" key="11">
    <source>
        <dbReference type="Proteomes" id="UP000323886"/>
    </source>
</evidence>
<dbReference type="InterPro" id="IPR003362">
    <property type="entry name" value="Bact_transf"/>
</dbReference>
<reference evidence="10 11" key="1">
    <citation type="submission" date="2019-09" db="EMBL/GenBank/DDBJ databases">
        <title>Draft Whole-Genome sequence of Blastochloris sulfoviridis DSM 729.</title>
        <authorList>
            <person name="Meyer T.E."/>
            <person name="Kyndt J.A."/>
        </authorList>
    </citation>
    <scope>NUCLEOTIDE SEQUENCE [LARGE SCALE GENOMIC DNA]</scope>
    <source>
        <strain evidence="10 11">DSM 729</strain>
    </source>
</reference>
<keyword evidence="3 10" id="KW-0808">Transferase</keyword>
<dbReference type="PANTHER" id="PTHR30576:SF21">
    <property type="entry name" value="UDP-GLUCOSE:UNDECAPRENYL-PHOSPHATE GLUCOSE-1-PHOSPHATE TRANSFERASE"/>
    <property type="match status" value="1"/>
</dbReference>
<evidence type="ECO:0000256" key="3">
    <source>
        <dbReference type="ARBA" id="ARBA00022679"/>
    </source>
</evidence>
<evidence type="ECO:0000256" key="1">
    <source>
        <dbReference type="ARBA" id="ARBA00004141"/>
    </source>
</evidence>
<keyword evidence="4 8" id="KW-0812">Transmembrane</keyword>
<dbReference type="GO" id="GO:0009242">
    <property type="term" value="P:colanic acid biosynthetic process"/>
    <property type="evidence" value="ECO:0007669"/>
    <property type="project" value="TreeGrafter"/>
</dbReference>
<dbReference type="GO" id="GO:0089702">
    <property type="term" value="F:undecaprenyl-phosphate glucose phosphotransferase activity"/>
    <property type="evidence" value="ECO:0007669"/>
    <property type="project" value="UniProtKB-EC"/>
</dbReference>
<proteinExistence type="inferred from homology"/>
<feature type="transmembrane region" description="Helical" evidence="8">
    <location>
        <begin position="103"/>
        <end position="121"/>
    </location>
</feature>
<dbReference type="EC" id="2.7.8.31" evidence="10"/>
<comment type="similarity">
    <text evidence="2">Belongs to the bacterial sugar transferase family.</text>
</comment>
<keyword evidence="7" id="KW-0270">Exopolysaccharide synthesis</keyword>
<accession>A0A5M6HT12</accession>
<keyword evidence="11" id="KW-1185">Reference proteome</keyword>
<evidence type="ECO:0000256" key="8">
    <source>
        <dbReference type="SAM" id="Phobius"/>
    </source>
</evidence>
<evidence type="ECO:0000259" key="9">
    <source>
        <dbReference type="Pfam" id="PF02397"/>
    </source>
</evidence>
<feature type="domain" description="Bacterial sugar transferase" evidence="9">
    <location>
        <begin position="296"/>
        <end position="480"/>
    </location>
</feature>
<evidence type="ECO:0000256" key="5">
    <source>
        <dbReference type="ARBA" id="ARBA00022989"/>
    </source>
</evidence>
<dbReference type="AlphaFoldDB" id="A0A5M6HT12"/>
<evidence type="ECO:0000256" key="4">
    <source>
        <dbReference type="ARBA" id="ARBA00022692"/>
    </source>
</evidence>
<dbReference type="OrthoDB" id="9808602at2"/>
<evidence type="ECO:0000256" key="2">
    <source>
        <dbReference type="ARBA" id="ARBA00006464"/>
    </source>
</evidence>
<dbReference type="NCBIfam" id="TIGR03025">
    <property type="entry name" value="EPS_sugtrans"/>
    <property type="match status" value="1"/>
</dbReference>
<dbReference type="NCBIfam" id="TIGR03023">
    <property type="entry name" value="WcaJ_sugtrans"/>
    <property type="match status" value="1"/>
</dbReference>
<evidence type="ECO:0000256" key="6">
    <source>
        <dbReference type="ARBA" id="ARBA00023136"/>
    </source>
</evidence>
<organism evidence="10 11">
    <name type="scientific">Blastochloris sulfoviridis</name>
    <dbReference type="NCBI Taxonomy" id="50712"/>
    <lineage>
        <taxon>Bacteria</taxon>
        <taxon>Pseudomonadati</taxon>
        <taxon>Pseudomonadota</taxon>
        <taxon>Alphaproteobacteria</taxon>
        <taxon>Hyphomicrobiales</taxon>
        <taxon>Blastochloridaceae</taxon>
        <taxon>Blastochloris</taxon>
    </lineage>
</organism>
<comment type="caution">
    <text evidence="10">The sequence shown here is derived from an EMBL/GenBank/DDBJ whole genome shotgun (WGS) entry which is preliminary data.</text>
</comment>
<name>A0A5M6HT12_9HYPH</name>
<dbReference type="InterPro" id="IPR017473">
    <property type="entry name" value="Undecaprenyl-P_gluc_Ptfrase"/>
</dbReference>
<feature type="transmembrane region" description="Helical" evidence="8">
    <location>
        <begin position="25"/>
        <end position="52"/>
    </location>
</feature>
<dbReference type="GO" id="GO:0000271">
    <property type="term" value="P:polysaccharide biosynthetic process"/>
    <property type="evidence" value="ECO:0007669"/>
    <property type="project" value="UniProtKB-KW"/>
</dbReference>
<evidence type="ECO:0000313" key="10">
    <source>
        <dbReference type="EMBL" id="KAA5598980.1"/>
    </source>
</evidence>
<dbReference type="EMBL" id="VWPL01000025">
    <property type="protein sequence ID" value="KAA5598980.1"/>
    <property type="molecule type" value="Genomic_DNA"/>
</dbReference>